<dbReference type="STRING" id="243090.RB6745"/>
<dbReference type="KEGG" id="rba:RB6745"/>
<accession>Q7UPS9</accession>
<dbReference type="InParanoid" id="Q7UPS9"/>
<dbReference type="AlphaFoldDB" id="Q7UPS9"/>
<reference evidence="1 2" key="1">
    <citation type="journal article" date="2003" name="Proc. Natl. Acad. Sci. U.S.A.">
        <title>Complete genome sequence of the marine planctomycete Pirellula sp. strain 1.</title>
        <authorList>
            <person name="Gloeckner F.O."/>
            <person name="Kube M."/>
            <person name="Bauer M."/>
            <person name="Teeling H."/>
            <person name="Lombardot T."/>
            <person name="Ludwig W."/>
            <person name="Gade D."/>
            <person name="Beck A."/>
            <person name="Borzym K."/>
            <person name="Heitmann K."/>
            <person name="Rabus R."/>
            <person name="Schlesner H."/>
            <person name="Amann R."/>
            <person name="Reinhardt R."/>
        </authorList>
    </citation>
    <scope>NUCLEOTIDE SEQUENCE [LARGE SCALE GENOMIC DNA]</scope>
    <source>
        <strain evidence="2">DSM 10527 / NCIMB 13988 / SH1</strain>
    </source>
</reference>
<evidence type="ECO:0000313" key="1">
    <source>
        <dbReference type="EMBL" id="CAD74982.1"/>
    </source>
</evidence>
<keyword evidence="2" id="KW-1185">Reference proteome</keyword>
<dbReference type="Proteomes" id="UP000001025">
    <property type="component" value="Chromosome"/>
</dbReference>
<proteinExistence type="predicted"/>
<sequence>MISAPLRSVSVGVVFHPAAIVELECSDERRSGGCWCR</sequence>
<gene>
    <name evidence="1" type="ordered locus">RB6745</name>
</gene>
<organism evidence="1 2">
    <name type="scientific">Rhodopirellula baltica (strain DSM 10527 / NCIMB 13988 / SH1)</name>
    <dbReference type="NCBI Taxonomy" id="243090"/>
    <lineage>
        <taxon>Bacteria</taxon>
        <taxon>Pseudomonadati</taxon>
        <taxon>Planctomycetota</taxon>
        <taxon>Planctomycetia</taxon>
        <taxon>Pirellulales</taxon>
        <taxon>Pirellulaceae</taxon>
        <taxon>Rhodopirellula</taxon>
    </lineage>
</organism>
<dbReference type="EMBL" id="BX294144">
    <property type="protein sequence ID" value="CAD74982.1"/>
    <property type="molecule type" value="Genomic_DNA"/>
</dbReference>
<evidence type="ECO:0000313" key="2">
    <source>
        <dbReference type="Proteomes" id="UP000001025"/>
    </source>
</evidence>
<dbReference type="EnsemblBacteria" id="CAD74982">
    <property type="protein sequence ID" value="CAD74982"/>
    <property type="gene ID" value="RB6745"/>
</dbReference>
<name>Q7UPS9_RHOBA</name>
<protein>
    <submittedName>
        <fullName evidence="1">Uncharacterized protein</fullName>
    </submittedName>
</protein>
<dbReference type="HOGENOM" id="CLU_3347884_0_0_0"/>